<dbReference type="Pfam" id="PF01627">
    <property type="entry name" value="Hpt"/>
    <property type="match status" value="1"/>
</dbReference>
<dbReference type="EMBL" id="LLWF02000009">
    <property type="protein sequence ID" value="ONH84286.1"/>
    <property type="molecule type" value="Genomic_DNA"/>
</dbReference>
<evidence type="ECO:0000259" key="15">
    <source>
        <dbReference type="PROSITE" id="PS50894"/>
    </source>
</evidence>
<evidence type="ECO:0000259" key="14">
    <source>
        <dbReference type="PROSITE" id="PS50851"/>
    </source>
</evidence>
<evidence type="ECO:0000256" key="5">
    <source>
        <dbReference type="ARBA" id="ARBA00022679"/>
    </source>
</evidence>
<feature type="region of interest" description="Disordered" evidence="12">
    <location>
        <begin position="641"/>
        <end position="660"/>
    </location>
</feature>
<dbReference type="SUPFAM" id="SSF52172">
    <property type="entry name" value="CheY-like"/>
    <property type="match status" value="1"/>
</dbReference>
<evidence type="ECO:0000256" key="4">
    <source>
        <dbReference type="ARBA" id="ARBA00022553"/>
    </source>
</evidence>
<organism evidence="16 17">
    <name type="scientific">Roseomonas mucosa</name>
    <dbReference type="NCBI Taxonomy" id="207340"/>
    <lineage>
        <taxon>Bacteria</taxon>
        <taxon>Pseudomonadati</taxon>
        <taxon>Pseudomonadota</taxon>
        <taxon>Alphaproteobacteria</taxon>
        <taxon>Acetobacterales</taxon>
        <taxon>Roseomonadaceae</taxon>
        <taxon>Roseomonas</taxon>
    </lineage>
</organism>
<comment type="function">
    <text evidence="8">Involved in the transmission of sensory signals from the chemoreceptors to the flagellar motors. CheA is autophosphorylated; it can transfer its phosphate group to either CheB or CheY.</text>
</comment>
<dbReference type="SMART" id="SM00387">
    <property type="entry name" value="HATPase_c"/>
    <property type="match status" value="1"/>
</dbReference>
<dbReference type="Pfam" id="PF01584">
    <property type="entry name" value="CheW"/>
    <property type="match status" value="1"/>
</dbReference>
<keyword evidence="17" id="KW-1185">Reference proteome</keyword>
<dbReference type="Gene3D" id="3.30.565.10">
    <property type="entry name" value="Histidine kinase-like ATPase, C-terminal domain"/>
    <property type="match status" value="1"/>
</dbReference>
<feature type="region of interest" description="Disordered" evidence="12">
    <location>
        <begin position="132"/>
        <end position="187"/>
    </location>
</feature>
<proteinExistence type="predicted"/>
<dbReference type="InterPro" id="IPR002545">
    <property type="entry name" value="CheW-lke_dom"/>
</dbReference>
<dbReference type="SMART" id="SM00260">
    <property type="entry name" value="CheW"/>
    <property type="match status" value="1"/>
</dbReference>
<evidence type="ECO:0000256" key="9">
    <source>
        <dbReference type="PROSITE-ProRule" id="PRU00110"/>
    </source>
</evidence>
<dbReference type="Gene3D" id="1.20.120.160">
    <property type="entry name" value="HPT domain"/>
    <property type="match status" value="1"/>
</dbReference>
<dbReference type="RefSeq" id="WP_076970126.1">
    <property type="nucleotide sequence ID" value="NZ_CP025189.1"/>
</dbReference>
<dbReference type="CDD" id="cd00088">
    <property type="entry name" value="HPT"/>
    <property type="match status" value="1"/>
</dbReference>
<dbReference type="Pfam" id="PF00072">
    <property type="entry name" value="Response_reg"/>
    <property type="match status" value="1"/>
</dbReference>
<dbReference type="InterPro" id="IPR003594">
    <property type="entry name" value="HATPase_dom"/>
</dbReference>
<feature type="compositionally biased region" description="Gly residues" evidence="12">
    <location>
        <begin position="641"/>
        <end position="651"/>
    </location>
</feature>
<dbReference type="Gene3D" id="3.40.50.2300">
    <property type="match status" value="1"/>
</dbReference>
<evidence type="ECO:0000256" key="6">
    <source>
        <dbReference type="ARBA" id="ARBA00022777"/>
    </source>
</evidence>
<feature type="compositionally biased region" description="Low complexity" evidence="12">
    <location>
        <begin position="164"/>
        <end position="177"/>
    </location>
</feature>
<accession>A0A1S8D7E5</accession>
<feature type="modified residue" description="4-aspartylphosphate" evidence="10">
    <location>
        <position position="734"/>
    </location>
</feature>
<dbReference type="SUPFAM" id="SSF50341">
    <property type="entry name" value="CheW-like"/>
    <property type="match status" value="1"/>
</dbReference>
<evidence type="ECO:0000256" key="7">
    <source>
        <dbReference type="ARBA" id="ARBA00023012"/>
    </source>
</evidence>
<dbReference type="STRING" id="207340.APZ41_004900"/>
<evidence type="ECO:0000259" key="13">
    <source>
        <dbReference type="PROSITE" id="PS50110"/>
    </source>
</evidence>
<dbReference type="OrthoDB" id="9803176at2"/>
<dbReference type="PROSITE" id="PS50110">
    <property type="entry name" value="RESPONSE_REGULATORY"/>
    <property type="match status" value="1"/>
</dbReference>
<evidence type="ECO:0000313" key="16">
    <source>
        <dbReference type="EMBL" id="ONH84286.1"/>
    </source>
</evidence>
<dbReference type="AlphaFoldDB" id="A0A1S8D7E5"/>
<feature type="domain" description="HPt" evidence="15">
    <location>
        <begin position="1"/>
        <end position="103"/>
    </location>
</feature>
<evidence type="ECO:0000256" key="3">
    <source>
        <dbReference type="ARBA" id="ARBA00021495"/>
    </source>
</evidence>
<feature type="domain" description="Response regulatory" evidence="13">
    <location>
        <begin position="683"/>
        <end position="801"/>
    </location>
</feature>
<keyword evidence="7" id="KW-0902">Two-component regulatory system</keyword>
<evidence type="ECO:0000256" key="1">
    <source>
        <dbReference type="ARBA" id="ARBA00000085"/>
    </source>
</evidence>
<evidence type="ECO:0000256" key="8">
    <source>
        <dbReference type="ARBA" id="ARBA00035100"/>
    </source>
</evidence>
<sequence length="802" mass="84474">MSDFRQELLAAFAVEHREHLDAIRAALAAAEAGRPLDLRDIFRRAHSLKGAARAVDLPAVEELAHRLETLFSRLGEGRMPLDARAQAVAQQGLDAVETQVAAHLAAAPEEDGPPPPSAALAALDALLGAAAPDAPAEAHGAPPAAPRPGPAERPGEEGGEKEAAPAATPGTSTSGTSPPAPAERHPVAGGGEYLRVEAGRVDALSGLLHELSGELQNQDRQAEALRRLERRLRGLRRTWQELRGEAGKANGGGAEARLREFDLALSGLGRELAALVRDGRDAAWNADQLSRRLRQGVERISLVPAEAVLGGLGSMTRDLARSEGREIALRLEGMETEADRRVLQALKDPVLHLLRNAVGHGGEAPERRRALGKPERGEVGLRVELGGGRLRLRVFDDGAGPDPERIEAQAVRQGLLPARSTEAPPPAEDRLLALVFEPGFSTAEAVGRLSGRGMGLSVVAEAARALHGHALMRRRHPWGTEVVIDLPFSATRQNVLLLEAGGHPLALPTHGVERLLRLPEAALQWAEGHLATRIAWGGRDVMLPVTNLASLLGVSGARLPTEAGQLSAVLLRAGERRCLLAVEALSDVRTLPVSAVDAGAGDGWGLDPALVSGLVLPAGSLVPLLRPEGLMDRWLRGMGGTGEGHGAGGDARGQAAGGRSDRLGLVPRPGAPAGEAEAGERASILVVDDSITTRTLEKSILEAQGYRVLLAVDGVEALNLLRGGEAVIDLVLADVEMPRMDGFGLLQAIKNDPRLAGLPVILMTSRADEADIRRGLELGAGAYLTKQKFDQRELLATIGQLL</sequence>
<dbReference type="GO" id="GO:0006935">
    <property type="term" value="P:chemotaxis"/>
    <property type="evidence" value="ECO:0007669"/>
    <property type="project" value="InterPro"/>
</dbReference>
<protein>
    <recommendedName>
        <fullName evidence="3">Chemotaxis protein CheA</fullName>
        <ecNumber evidence="2">2.7.13.3</ecNumber>
    </recommendedName>
</protein>
<name>A0A1S8D7E5_9PROT</name>
<dbReference type="PROSITE" id="PS50851">
    <property type="entry name" value="CHEW"/>
    <property type="match status" value="1"/>
</dbReference>
<dbReference type="PANTHER" id="PTHR43395">
    <property type="entry name" value="SENSOR HISTIDINE KINASE CHEA"/>
    <property type="match status" value="1"/>
</dbReference>
<dbReference type="InterPro" id="IPR036890">
    <property type="entry name" value="HATPase_C_sf"/>
</dbReference>
<comment type="caution">
    <text evidence="16">The sequence shown here is derived from an EMBL/GenBank/DDBJ whole genome shotgun (WGS) entry which is preliminary data.</text>
</comment>
<evidence type="ECO:0000256" key="11">
    <source>
        <dbReference type="SAM" id="Coils"/>
    </source>
</evidence>
<feature type="compositionally biased region" description="Basic and acidic residues" evidence="12">
    <location>
        <begin position="153"/>
        <end position="163"/>
    </location>
</feature>
<evidence type="ECO:0000256" key="12">
    <source>
        <dbReference type="SAM" id="MobiDB-lite"/>
    </source>
</evidence>
<keyword evidence="11" id="KW-0175">Coiled coil</keyword>
<dbReference type="InterPro" id="IPR051315">
    <property type="entry name" value="Bact_Chemotaxis_CheA"/>
</dbReference>
<dbReference type="SUPFAM" id="SSF47226">
    <property type="entry name" value="Histidine-containing phosphotransfer domain, HPT domain"/>
    <property type="match status" value="1"/>
</dbReference>
<evidence type="ECO:0000256" key="2">
    <source>
        <dbReference type="ARBA" id="ARBA00012438"/>
    </source>
</evidence>
<feature type="coiled-coil region" evidence="11">
    <location>
        <begin position="208"/>
        <end position="245"/>
    </location>
</feature>
<feature type="compositionally biased region" description="Low complexity" evidence="12">
    <location>
        <begin position="132"/>
        <end position="142"/>
    </location>
</feature>
<dbReference type="InterPro" id="IPR004358">
    <property type="entry name" value="Sig_transdc_His_kin-like_C"/>
</dbReference>
<dbReference type="InterPro" id="IPR008207">
    <property type="entry name" value="Sig_transdc_His_kin_Hpt_dom"/>
</dbReference>
<dbReference type="PRINTS" id="PR00344">
    <property type="entry name" value="BCTRLSENSOR"/>
</dbReference>
<reference evidence="16" key="1">
    <citation type="submission" date="2016-12" db="EMBL/GenBank/DDBJ databases">
        <title>Draft genome sequence of Roseomonas mucosa strain AU37, isolated from a peripheral intravenous catheter.</title>
        <authorList>
            <person name="Choudhury M.A."/>
            <person name="Sidjabat H.E."/>
            <person name="Wailan A.M."/>
            <person name="Zhang L."/>
            <person name="Marsh N.M."/>
            <person name="Rickard C.M."/>
            <person name="Davies M."/>
            <person name="Mcmillan D.J."/>
        </authorList>
    </citation>
    <scope>NUCLEOTIDE SEQUENCE [LARGE SCALE GENOMIC DNA]</scope>
    <source>
        <strain evidence="16">AU37</strain>
    </source>
</reference>
<feature type="domain" description="CheW-like" evidence="14">
    <location>
        <begin position="492"/>
        <end position="636"/>
    </location>
</feature>
<dbReference type="FunFam" id="3.30.565.10:FF:000016">
    <property type="entry name" value="Chemotaxis protein CheA, putative"/>
    <property type="match status" value="1"/>
</dbReference>
<evidence type="ECO:0000313" key="17">
    <source>
        <dbReference type="Proteomes" id="UP000054844"/>
    </source>
</evidence>
<keyword evidence="6 16" id="KW-0418">Kinase</keyword>
<dbReference type="SUPFAM" id="SSF55874">
    <property type="entry name" value="ATPase domain of HSP90 chaperone/DNA topoisomerase II/histidine kinase"/>
    <property type="match status" value="1"/>
</dbReference>
<comment type="catalytic activity">
    <reaction evidence="1">
        <text>ATP + protein L-histidine = ADP + protein N-phospho-L-histidine.</text>
        <dbReference type="EC" id="2.7.13.3"/>
    </reaction>
</comment>
<dbReference type="PANTHER" id="PTHR43395:SF1">
    <property type="entry name" value="CHEMOTAXIS PROTEIN CHEA"/>
    <property type="match status" value="1"/>
</dbReference>
<evidence type="ECO:0000256" key="10">
    <source>
        <dbReference type="PROSITE-ProRule" id="PRU00169"/>
    </source>
</evidence>
<dbReference type="InterPro" id="IPR001789">
    <property type="entry name" value="Sig_transdc_resp-reg_receiver"/>
</dbReference>
<dbReference type="Pfam" id="PF02518">
    <property type="entry name" value="HATPase_c"/>
    <property type="match status" value="1"/>
</dbReference>
<feature type="modified residue" description="Phosphohistidine" evidence="9">
    <location>
        <position position="46"/>
    </location>
</feature>
<keyword evidence="5" id="KW-0808">Transferase</keyword>
<dbReference type="EC" id="2.7.13.3" evidence="2"/>
<dbReference type="InterPro" id="IPR036061">
    <property type="entry name" value="CheW-like_dom_sf"/>
</dbReference>
<gene>
    <name evidence="16" type="ORF">APZ41_004900</name>
</gene>
<keyword evidence="4 10" id="KW-0597">Phosphoprotein</keyword>
<dbReference type="PROSITE" id="PS50894">
    <property type="entry name" value="HPT"/>
    <property type="match status" value="1"/>
</dbReference>
<dbReference type="InterPro" id="IPR011006">
    <property type="entry name" value="CheY-like_superfamily"/>
</dbReference>
<dbReference type="InterPro" id="IPR036641">
    <property type="entry name" value="HPT_dom_sf"/>
</dbReference>
<dbReference type="SMART" id="SM00448">
    <property type="entry name" value="REC"/>
    <property type="match status" value="1"/>
</dbReference>
<dbReference type="Proteomes" id="UP000054844">
    <property type="component" value="Unassembled WGS sequence"/>
</dbReference>
<dbReference type="GO" id="GO:0000155">
    <property type="term" value="F:phosphorelay sensor kinase activity"/>
    <property type="evidence" value="ECO:0007669"/>
    <property type="project" value="UniProtKB-ARBA"/>
</dbReference>
<dbReference type="SMART" id="SM00073">
    <property type="entry name" value="HPT"/>
    <property type="match status" value="1"/>
</dbReference>